<keyword evidence="2" id="KW-0186">Copper</keyword>
<dbReference type="Gene3D" id="3.40.30.10">
    <property type="entry name" value="Glutaredoxin"/>
    <property type="match status" value="1"/>
</dbReference>
<name>A0ABY5YH26_9DEIO</name>
<gene>
    <name evidence="4" type="ORF">N0D28_13315</name>
</gene>
<evidence type="ECO:0000256" key="1">
    <source>
        <dbReference type="ARBA" id="ARBA00010996"/>
    </source>
</evidence>
<accession>A0ABY5YH26</accession>
<protein>
    <submittedName>
        <fullName evidence="4">SCO family protein</fullName>
    </submittedName>
</protein>
<sequence>MKWLTAALLSVAAVLGGLLFFRGNTAEALGGTALDPAPRVTALKMIGDDGQPAVLGGPAEQVRLVFFGFTRCPDVCPLTLGRLSKIYQQLSAKQQSELQVQLVSVDPQHDTPRVLRAYLSNFDSQFRGLTGTPAIAKTAASTFFILNTRTDSGNILHGDQIAVLDRQGRFRRVYNGDSLGDGTLSADLPQLLNNY</sequence>
<dbReference type="CDD" id="cd02968">
    <property type="entry name" value="SCO"/>
    <property type="match status" value="1"/>
</dbReference>
<reference evidence="4" key="1">
    <citation type="submission" date="2022-09" db="EMBL/GenBank/DDBJ databases">
        <title>genome sequence of Deinococcus rubellus.</title>
        <authorList>
            <person name="Srinivasan S."/>
        </authorList>
    </citation>
    <scope>NUCLEOTIDE SEQUENCE</scope>
    <source>
        <strain evidence="4">Ant6</strain>
    </source>
</reference>
<evidence type="ECO:0000256" key="2">
    <source>
        <dbReference type="ARBA" id="ARBA00023008"/>
    </source>
</evidence>
<dbReference type="Pfam" id="PF02630">
    <property type="entry name" value="SCO1-SenC"/>
    <property type="match status" value="1"/>
</dbReference>
<dbReference type="InterPro" id="IPR036249">
    <property type="entry name" value="Thioredoxin-like_sf"/>
</dbReference>
<dbReference type="Proteomes" id="UP001060261">
    <property type="component" value="Chromosome"/>
</dbReference>
<proteinExistence type="inferred from homology"/>
<evidence type="ECO:0000259" key="3">
    <source>
        <dbReference type="PROSITE" id="PS51352"/>
    </source>
</evidence>
<dbReference type="SUPFAM" id="SSF52833">
    <property type="entry name" value="Thioredoxin-like"/>
    <property type="match status" value="1"/>
</dbReference>
<evidence type="ECO:0000313" key="4">
    <source>
        <dbReference type="EMBL" id="UWX63697.1"/>
    </source>
</evidence>
<dbReference type="InterPro" id="IPR003782">
    <property type="entry name" value="SCO1/SenC"/>
</dbReference>
<dbReference type="RefSeq" id="WP_260559979.1">
    <property type="nucleotide sequence ID" value="NZ_BAABEC010000074.1"/>
</dbReference>
<dbReference type="PANTHER" id="PTHR12151">
    <property type="entry name" value="ELECTRON TRANSPORT PROTIN SCO1/SENC FAMILY MEMBER"/>
    <property type="match status" value="1"/>
</dbReference>
<dbReference type="PANTHER" id="PTHR12151:SF25">
    <property type="entry name" value="LINALOOL DEHYDRATASE_ISOMERASE DOMAIN-CONTAINING PROTEIN"/>
    <property type="match status" value="1"/>
</dbReference>
<keyword evidence="5" id="KW-1185">Reference proteome</keyword>
<evidence type="ECO:0000313" key="5">
    <source>
        <dbReference type="Proteomes" id="UP001060261"/>
    </source>
</evidence>
<dbReference type="InterPro" id="IPR013766">
    <property type="entry name" value="Thioredoxin_domain"/>
</dbReference>
<dbReference type="PROSITE" id="PS51352">
    <property type="entry name" value="THIOREDOXIN_2"/>
    <property type="match status" value="1"/>
</dbReference>
<organism evidence="4 5">
    <name type="scientific">Deinococcus rubellus</name>
    <dbReference type="NCBI Taxonomy" id="1889240"/>
    <lineage>
        <taxon>Bacteria</taxon>
        <taxon>Thermotogati</taxon>
        <taxon>Deinococcota</taxon>
        <taxon>Deinococci</taxon>
        <taxon>Deinococcales</taxon>
        <taxon>Deinococcaceae</taxon>
        <taxon>Deinococcus</taxon>
    </lineage>
</organism>
<comment type="similarity">
    <text evidence="1">Belongs to the SCO1/2 family.</text>
</comment>
<feature type="domain" description="Thioredoxin" evidence="3">
    <location>
        <begin position="31"/>
        <end position="195"/>
    </location>
</feature>
<dbReference type="EMBL" id="CP104213">
    <property type="protein sequence ID" value="UWX63697.1"/>
    <property type="molecule type" value="Genomic_DNA"/>
</dbReference>